<accession>A0A0C2VJG0</accession>
<dbReference type="Pfam" id="PF04445">
    <property type="entry name" value="SAM_MT"/>
    <property type="match status" value="1"/>
</dbReference>
<dbReference type="GO" id="GO:0008990">
    <property type="term" value="F:rRNA (guanine-N2-)-methyltransferase activity"/>
    <property type="evidence" value="ECO:0007669"/>
    <property type="project" value="InterPro"/>
</dbReference>
<dbReference type="EMBL" id="JXRP01000019">
    <property type="protein sequence ID" value="KIL44133.1"/>
    <property type="molecule type" value="Genomic_DNA"/>
</dbReference>
<dbReference type="RefSeq" id="WP_041090047.1">
    <property type="nucleotide sequence ID" value="NZ_JXRP01000019.1"/>
</dbReference>
<dbReference type="STRING" id="889306.KP78_30970"/>
<dbReference type="Proteomes" id="UP000031938">
    <property type="component" value="Unassembled WGS sequence"/>
</dbReference>
<protein>
    <recommendedName>
        <fullName evidence="3">SAM-dependent methyltransferase</fullName>
    </recommendedName>
</protein>
<dbReference type="InterPro" id="IPR007536">
    <property type="entry name" value="16SrRNA_methylTrfase_J"/>
</dbReference>
<dbReference type="SUPFAM" id="SSF53335">
    <property type="entry name" value="S-adenosyl-L-methionine-dependent methyltransferases"/>
    <property type="match status" value="1"/>
</dbReference>
<evidence type="ECO:0000313" key="2">
    <source>
        <dbReference type="Proteomes" id="UP000031938"/>
    </source>
</evidence>
<dbReference type="Gene3D" id="3.40.50.150">
    <property type="entry name" value="Vaccinia Virus protein VP39"/>
    <property type="match status" value="1"/>
</dbReference>
<evidence type="ECO:0008006" key="3">
    <source>
        <dbReference type="Google" id="ProtNLM"/>
    </source>
</evidence>
<dbReference type="PATRIC" id="fig|889306.3.peg.3110"/>
<dbReference type="AlphaFoldDB" id="A0A0C2VJG0"/>
<keyword evidence="2" id="KW-1185">Reference proteome</keyword>
<organism evidence="1 2">
    <name type="scientific">Jeotgalibacillus soli</name>
    <dbReference type="NCBI Taxonomy" id="889306"/>
    <lineage>
        <taxon>Bacteria</taxon>
        <taxon>Bacillati</taxon>
        <taxon>Bacillota</taxon>
        <taxon>Bacilli</taxon>
        <taxon>Bacillales</taxon>
        <taxon>Caryophanaceae</taxon>
        <taxon>Jeotgalibacillus</taxon>
    </lineage>
</organism>
<dbReference type="PANTHER" id="PTHR36112:SF1">
    <property type="entry name" value="RIBOSOMAL RNA SMALL SUBUNIT METHYLTRANSFERASE J"/>
    <property type="match status" value="1"/>
</dbReference>
<gene>
    <name evidence="1" type="ORF">KP78_30970</name>
</gene>
<proteinExistence type="predicted"/>
<name>A0A0C2VJG0_9BACL</name>
<sequence>MIITTSGRTTKEQIQLAKEVAIELHASYWDRNKQSIQSMQQKVNQPIIVIGKQRFEFYDGHRTDPFFFHPNSSAFRVKRMEKGETDPLVEVSLLAEGDFFLDCTLGLGSDAIVASMAVGPTGKVTGVEKNKVIAYFLKQGLKYWKTDNEGLKEAMQRIDVIAANHLNYLKSCEDRSIDVVYFDPMFQEEISLSNGIEKLRDHAIYADETLFSAVNEAKRVARKRIVLKDHFRSSRFNQLGMTVIKRPSSKTHYGYVHLNV</sequence>
<evidence type="ECO:0000313" key="1">
    <source>
        <dbReference type="EMBL" id="KIL44133.1"/>
    </source>
</evidence>
<reference evidence="1 2" key="1">
    <citation type="submission" date="2015-01" db="EMBL/GenBank/DDBJ databases">
        <title>Genome sequencing of Jeotgalibacillus soli.</title>
        <authorList>
            <person name="Goh K.M."/>
            <person name="Chan K.-G."/>
            <person name="Yaakop A.S."/>
            <person name="Ee R."/>
            <person name="Gan H.M."/>
            <person name="Chan C.S."/>
        </authorList>
    </citation>
    <scope>NUCLEOTIDE SEQUENCE [LARGE SCALE GENOMIC DNA]</scope>
    <source>
        <strain evidence="1 2">P9</strain>
    </source>
</reference>
<comment type="caution">
    <text evidence="1">The sequence shown here is derived from an EMBL/GenBank/DDBJ whole genome shotgun (WGS) entry which is preliminary data.</text>
</comment>
<dbReference type="InterPro" id="IPR029063">
    <property type="entry name" value="SAM-dependent_MTases_sf"/>
</dbReference>
<dbReference type="CDD" id="cd02440">
    <property type="entry name" value="AdoMet_MTases"/>
    <property type="match status" value="1"/>
</dbReference>
<dbReference type="PANTHER" id="PTHR36112">
    <property type="entry name" value="RIBOSOMAL RNA SMALL SUBUNIT METHYLTRANSFERASE J"/>
    <property type="match status" value="1"/>
</dbReference>
<dbReference type="OrthoDB" id="1653798at2"/>